<evidence type="ECO:0000256" key="3">
    <source>
        <dbReference type="ARBA" id="ARBA00040298"/>
    </source>
</evidence>
<dbReference type="STRING" id="47312.SAMN04489765_2983"/>
<dbReference type="EMBL" id="FNLF01000002">
    <property type="protein sequence ID" value="SDR05777.1"/>
    <property type="molecule type" value="Genomic_DNA"/>
</dbReference>
<organism evidence="5 6">
    <name type="scientific">Tsukamurella pulmonis</name>
    <dbReference type="NCBI Taxonomy" id="47312"/>
    <lineage>
        <taxon>Bacteria</taxon>
        <taxon>Bacillati</taxon>
        <taxon>Actinomycetota</taxon>
        <taxon>Actinomycetes</taxon>
        <taxon>Mycobacteriales</taxon>
        <taxon>Tsukamurellaceae</taxon>
        <taxon>Tsukamurella</taxon>
    </lineage>
</organism>
<comment type="function">
    <text evidence="1">Probable oxidoreductase that may play a role as regulator of mitochondrial function.</text>
</comment>
<dbReference type="RefSeq" id="WP_068568685.1">
    <property type="nucleotide sequence ID" value="NZ_FNLF01000002.1"/>
</dbReference>
<gene>
    <name evidence="5" type="ORF">SAMN04489765_2983</name>
</gene>
<dbReference type="PANTHER" id="PTHR10668:SF103">
    <property type="entry name" value="PYRIDINE NUCLEOTIDE-DISULFIDE OXIDOREDUCTASE DOMAIN-CONTAINING PROTEIN 2"/>
    <property type="match status" value="1"/>
</dbReference>
<accession>A0A1H1FXU0</accession>
<protein>
    <recommendedName>
        <fullName evidence="3">Pyridine nucleotide-disulfide oxidoreductase domain-containing protein 2</fullName>
    </recommendedName>
</protein>
<dbReference type="Gene3D" id="3.50.50.60">
    <property type="entry name" value="FAD/NAD(P)-binding domain"/>
    <property type="match status" value="2"/>
</dbReference>
<sequence length="531" mass="55337">MSTEVDVAVVGSGHNALVGAAYLAAQGHSVTVFEADTVPGGAVSTVERFPGYRVDRGSSAHLMFRHTGIAEELDLAAHGLRYLDCDPWAFAPTPPGTTAPPIVFRTDLDATVASIGAACGPREAAAYRRFVAEWTPRAKATMAAFGSSPSAPRLGRAFWPTKGRASLTRMSRTYLASGDQLLDEYFDDERLKAALAWFGAQSGPAMSEPGTAPMIGFAALMHTLPPGRAVGGSGALTAALLSRLTADGGTVALGTPVTALHPPGGRGTDRAWKVTVATPDGARTVRARTVLAGCHVLTTLDLLERGGYDAARLPGWRRGIQVGPGVGMVLRLGTTAPPAFDGVPLADQAGLGLLVADRGHLARARGDMLAGDAPRRPAVLAMTFSGLDPSIAPEGRHNTTLWAQWYPYAVNGPGDWAAVAEAEADRIVAETQRWAPGFGATIEHRFVQTPSSLESELGLLGGNVMHVEMALHNMLLFRPIPELAGGRVPGAPGLALAGASMHPGGGVNGSSGRIAARLLARDLGHLARWRP</sequence>
<reference evidence="6" key="1">
    <citation type="submission" date="2016-10" db="EMBL/GenBank/DDBJ databases">
        <authorList>
            <person name="Varghese N."/>
            <person name="Submissions S."/>
        </authorList>
    </citation>
    <scope>NUCLEOTIDE SEQUENCE [LARGE SCALE GENOMIC DNA]</scope>
    <source>
        <strain evidence="6">DSM 44142</strain>
    </source>
</reference>
<proteinExistence type="predicted"/>
<comment type="subunit">
    <text evidence="2">Interacts with COX5B; this interaction may contribute to localize PYROXD2 to the inner face of the inner mitochondrial membrane.</text>
</comment>
<evidence type="ECO:0000256" key="2">
    <source>
        <dbReference type="ARBA" id="ARBA00038825"/>
    </source>
</evidence>
<dbReference type="AlphaFoldDB" id="A0A1H1FXU0"/>
<dbReference type="SUPFAM" id="SSF51905">
    <property type="entry name" value="FAD/NAD(P)-binding domain"/>
    <property type="match status" value="1"/>
</dbReference>
<dbReference type="GO" id="GO:0005829">
    <property type="term" value="C:cytosol"/>
    <property type="evidence" value="ECO:0007669"/>
    <property type="project" value="TreeGrafter"/>
</dbReference>
<keyword evidence="6" id="KW-1185">Reference proteome</keyword>
<dbReference type="Gene3D" id="3.90.660.50">
    <property type="match status" value="1"/>
</dbReference>
<dbReference type="PANTHER" id="PTHR10668">
    <property type="entry name" value="PHYTOENE DEHYDROGENASE"/>
    <property type="match status" value="1"/>
</dbReference>
<dbReference type="Proteomes" id="UP000183053">
    <property type="component" value="Unassembled WGS sequence"/>
</dbReference>
<dbReference type="InterPro" id="IPR036188">
    <property type="entry name" value="FAD/NAD-bd_sf"/>
</dbReference>
<name>A0A1H1FXU0_9ACTN</name>
<evidence type="ECO:0000256" key="1">
    <source>
        <dbReference type="ARBA" id="ARBA00037217"/>
    </source>
</evidence>
<dbReference type="InterPro" id="IPR002937">
    <property type="entry name" value="Amino_oxidase"/>
</dbReference>
<feature type="domain" description="Amine oxidase" evidence="4">
    <location>
        <begin position="17"/>
        <end position="291"/>
    </location>
</feature>
<dbReference type="GO" id="GO:0016491">
    <property type="term" value="F:oxidoreductase activity"/>
    <property type="evidence" value="ECO:0007669"/>
    <property type="project" value="InterPro"/>
</dbReference>
<evidence type="ECO:0000313" key="5">
    <source>
        <dbReference type="EMBL" id="SDR05777.1"/>
    </source>
</evidence>
<evidence type="ECO:0000313" key="6">
    <source>
        <dbReference type="Proteomes" id="UP000183053"/>
    </source>
</evidence>
<evidence type="ECO:0000259" key="4">
    <source>
        <dbReference type="Pfam" id="PF01593"/>
    </source>
</evidence>
<dbReference type="Pfam" id="PF01593">
    <property type="entry name" value="Amino_oxidase"/>
    <property type="match status" value="1"/>
</dbReference>
<dbReference type="OrthoDB" id="9774675at2"/>